<comment type="caution">
    <text evidence="11">The sequence shown here is derived from an EMBL/GenBank/DDBJ whole genome shotgun (WGS) entry which is preliminary data.</text>
</comment>
<organism evidence="11 12">
    <name type="scientific">Steinernema hermaphroditum</name>
    <dbReference type="NCBI Taxonomy" id="289476"/>
    <lineage>
        <taxon>Eukaryota</taxon>
        <taxon>Metazoa</taxon>
        <taxon>Ecdysozoa</taxon>
        <taxon>Nematoda</taxon>
        <taxon>Chromadorea</taxon>
        <taxon>Rhabditida</taxon>
        <taxon>Tylenchina</taxon>
        <taxon>Panagrolaimomorpha</taxon>
        <taxon>Strongyloidoidea</taxon>
        <taxon>Steinernematidae</taxon>
        <taxon>Steinernema</taxon>
    </lineage>
</organism>
<dbReference type="GO" id="GO:0005737">
    <property type="term" value="C:cytoplasm"/>
    <property type="evidence" value="ECO:0007669"/>
    <property type="project" value="TreeGrafter"/>
</dbReference>
<evidence type="ECO:0000256" key="7">
    <source>
        <dbReference type="ARBA" id="ARBA00048336"/>
    </source>
</evidence>
<keyword evidence="12" id="KW-1185">Reference proteome</keyword>
<dbReference type="SMART" id="SM00156">
    <property type="entry name" value="PP2Ac"/>
    <property type="match status" value="1"/>
</dbReference>
<evidence type="ECO:0000256" key="1">
    <source>
        <dbReference type="ARBA" id="ARBA00001936"/>
    </source>
</evidence>
<evidence type="ECO:0000256" key="9">
    <source>
        <dbReference type="SAM" id="MobiDB-lite"/>
    </source>
</evidence>
<evidence type="ECO:0000256" key="2">
    <source>
        <dbReference type="ARBA" id="ARBA00022723"/>
    </source>
</evidence>
<dbReference type="PANTHER" id="PTHR11668">
    <property type="entry name" value="SERINE/THREONINE PROTEIN PHOSPHATASE"/>
    <property type="match status" value="1"/>
</dbReference>
<sequence length="239" mass="26987">MSGRTAPRSDDRPMPAVHAHVPNEDTAKNRVESDEVGKRSVENHDLDVDQLIYRLLNAASPDTSLTKVVKEDEMIQLCQMAWKVFKKQNVMLELESPVKICGDIHGQYGDLLRIFDRCGFPPTSNYLFLGDYVDRGRHNLETICLLFAYKIKYRDNFFLLRGNHESSPDGYEFFAGRKLITIFSAPNYCGQFNNAAAVLNVKEDLSCSIHVLRPVVRGVKLLGSDGMRESELISDSVAE</sequence>
<feature type="domain" description="Serine/threonine specific protein phosphatases" evidence="10">
    <location>
        <begin position="160"/>
        <end position="165"/>
    </location>
</feature>
<dbReference type="EC" id="3.1.3.16" evidence="8"/>
<evidence type="ECO:0000256" key="4">
    <source>
        <dbReference type="ARBA" id="ARBA00022912"/>
    </source>
</evidence>
<keyword evidence="4" id="KW-0904">Protein phosphatase</keyword>
<evidence type="ECO:0000256" key="5">
    <source>
        <dbReference type="ARBA" id="ARBA00023211"/>
    </source>
</evidence>
<dbReference type="InterPro" id="IPR031675">
    <property type="entry name" value="STPPase_N"/>
</dbReference>
<comment type="catalytic activity">
    <reaction evidence="6">
        <text>O-phospho-L-seryl-[protein] + H2O = L-seryl-[protein] + phosphate</text>
        <dbReference type="Rhea" id="RHEA:20629"/>
        <dbReference type="Rhea" id="RHEA-COMP:9863"/>
        <dbReference type="Rhea" id="RHEA-COMP:11604"/>
        <dbReference type="ChEBI" id="CHEBI:15377"/>
        <dbReference type="ChEBI" id="CHEBI:29999"/>
        <dbReference type="ChEBI" id="CHEBI:43474"/>
        <dbReference type="ChEBI" id="CHEBI:83421"/>
        <dbReference type="EC" id="3.1.3.16"/>
    </reaction>
</comment>
<dbReference type="InterPro" id="IPR004843">
    <property type="entry name" value="Calcineurin-like_PHP"/>
</dbReference>
<dbReference type="Gene3D" id="3.60.21.10">
    <property type="match status" value="2"/>
</dbReference>
<gene>
    <name evidence="11" type="ORF">QR680_018888</name>
</gene>
<dbReference type="Pfam" id="PF00149">
    <property type="entry name" value="Metallophos"/>
    <property type="match status" value="1"/>
</dbReference>
<dbReference type="PANTHER" id="PTHR11668:SF300">
    <property type="entry name" value="SERINE_THREONINE-PROTEIN PHOSPHATASE"/>
    <property type="match status" value="1"/>
</dbReference>
<dbReference type="Proteomes" id="UP001175271">
    <property type="component" value="Unassembled WGS sequence"/>
</dbReference>
<keyword evidence="3 8" id="KW-0378">Hydrolase</keyword>
<evidence type="ECO:0000256" key="6">
    <source>
        <dbReference type="ARBA" id="ARBA00047761"/>
    </source>
</evidence>
<accession>A0AA39HLH3</accession>
<keyword evidence="5" id="KW-0464">Manganese</keyword>
<comment type="catalytic activity">
    <reaction evidence="7 8">
        <text>O-phospho-L-threonyl-[protein] + H2O = L-threonyl-[protein] + phosphate</text>
        <dbReference type="Rhea" id="RHEA:47004"/>
        <dbReference type="Rhea" id="RHEA-COMP:11060"/>
        <dbReference type="Rhea" id="RHEA-COMP:11605"/>
        <dbReference type="ChEBI" id="CHEBI:15377"/>
        <dbReference type="ChEBI" id="CHEBI:30013"/>
        <dbReference type="ChEBI" id="CHEBI:43474"/>
        <dbReference type="ChEBI" id="CHEBI:61977"/>
        <dbReference type="EC" id="3.1.3.16"/>
    </reaction>
</comment>
<dbReference type="InterPro" id="IPR029052">
    <property type="entry name" value="Metallo-depent_PP-like"/>
</dbReference>
<dbReference type="Pfam" id="PF16891">
    <property type="entry name" value="STPPase_N"/>
    <property type="match status" value="1"/>
</dbReference>
<protein>
    <recommendedName>
        <fullName evidence="8">Serine/threonine-protein phosphatase</fullName>
        <ecNumber evidence="8">3.1.3.16</ecNumber>
    </recommendedName>
</protein>
<comment type="cofactor">
    <cofactor evidence="1">
        <name>Mn(2+)</name>
        <dbReference type="ChEBI" id="CHEBI:29035"/>
    </cofactor>
</comment>
<evidence type="ECO:0000313" key="11">
    <source>
        <dbReference type="EMBL" id="KAK0406918.1"/>
    </source>
</evidence>
<dbReference type="InterPro" id="IPR050341">
    <property type="entry name" value="PP1_catalytic_subunit"/>
</dbReference>
<name>A0AA39HLH3_9BILA</name>
<dbReference type="EMBL" id="JAUCMV010000004">
    <property type="protein sequence ID" value="KAK0406918.1"/>
    <property type="molecule type" value="Genomic_DNA"/>
</dbReference>
<dbReference type="AlphaFoldDB" id="A0AA39HLH3"/>
<dbReference type="InterPro" id="IPR006186">
    <property type="entry name" value="Ser/Thr-sp_prot-phosphatase"/>
</dbReference>
<dbReference type="GO" id="GO:0004722">
    <property type="term" value="F:protein serine/threonine phosphatase activity"/>
    <property type="evidence" value="ECO:0007669"/>
    <property type="project" value="UniProtKB-EC"/>
</dbReference>
<evidence type="ECO:0000259" key="10">
    <source>
        <dbReference type="PROSITE" id="PS00125"/>
    </source>
</evidence>
<dbReference type="GO" id="GO:0046872">
    <property type="term" value="F:metal ion binding"/>
    <property type="evidence" value="ECO:0007669"/>
    <property type="project" value="UniProtKB-KW"/>
</dbReference>
<feature type="region of interest" description="Disordered" evidence="9">
    <location>
        <begin position="1"/>
        <end position="40"/>
    </location>
</feature>
<feature type="compositionally biased region" description="Basic and acidic residues" evidence="9">
    <location>
        <begin position="21"/>
        <end position="40"/>
    </location>
</feature>
<comment type="similarity">
    <text evidence="8">Belongs to the PPP phosphatase family.</text>
</comment>
<dbReference type="PRINTS" id="PR00114">
    <property type="entry name" value="STPHPHTASE"/>
</dbReference>
<reference evidence="11" key="1">
    <citation type="submission" date="2023-06" db="EMBL/GenBank/DDBJ databases">
        <title>Genomic analysis of the entomopathogenic nematode Steinernema hermaphroditum.</title>
        <authorList>
            <person name="Schwarz E.M."/>
            <person name="Heppert J.K."/>
            <person name="Baniya A."/>
            <person name="Schwartz H.T."/>
            <person name="Tan C.-H."/>
            <person name="Antoshechkin I."/>
            <person name="Sternberg P.W."/>
            <person name="Goodrich-Blair H."/>
            <person name="Dillman A.R."/>
        </authorList>
    </citation>
    <scope>NUCLEOTIDE SEQUENCE</scope>
    <source>
        <strain evidence="11">PS9179</strain>
        <tissue evidence="11">Whole animal</tissue>
    </source>
</reference>
<proteinExistence type="inferred from homology"/>
<evidence type="ECO:0000256" key="8">
    <source>
        <dbReference type="RuleBase" id="RU004273"/>
    </source>
</evidence>
<dbReference type="SUPFAM" id="SSF56300">
    <property type="entry name" value="Metallo-dependent phosphatases"/>
    <property type="match status" value="1"/>
</dbReference>
<dbReference type="GO" id="GO:0005634">
    <property type="term" value="C:nucleus"/>
    <property type="evidence" value="ECO:0007669"/>
    <property type="project" value="TreeGrafter"/>
</dbReference>
<dbReference type="PROSITE" id="PS00125">
    <property type="entry name" value="SER_THR_PHOSPHATASE"/>
    <property type="match status" value="1"/>
</dbReference>
<evidence type="ECO:0000256" key="3">
    <source>
        <dbReference type="ARBA" id="ARBA00022801"/>
    </source>
</evidence>
<keyword evidence="2" id="KW-0479">Metal-binding</keyword>
<evidence type="ECO:0000313" key="12">
    <source>
        <dbReference type="Proteomes" id="UP001175271"/>
    </source>
</evidence>